<protein>
    <submittedName>
        <fullName evidence="1">Uncharacterized protein</fullName>
    </submittedName>
</protein>
<dbReference type="RefSeq" id="WP_014018322.1">
    <property type="nucleotide sequence ID" value="NC_015914.1"/>
</dbReference>
<evidence type="ECO:0000313" key="1">
    <source>
        <dbReference type="EMBL" id="AEL24023.1"/>
    </source>
</evidence>
<dbReference type="KEGG" id="cmr:Cycma_0241"/>
<evidence type="ECO:0000313" key="2">
    <source>
        <dbReference type="Proteomes" id="UP000001635"/>
    </source>
</evidence>
<name>G0J382_CYCMS</name>
<dbReference type="AlphaFoldDB" id="G0J382"/>
<dbReference type="HOGENOM" id="CLU_1833514_0_0_10"/>
<dbReference type="EMBL" id="CP002955">
    <property type="protein sequence ID" value="AEL24023.1"/>
    <property type="molecule type" value="Genomic_DNA"/>
</dbReference>
<sequence length="164" mass="19485">MASHLNLQSQEKKVGSEVMVRFSIKTYNEKMDLSGQPHLFALSRGYNTGKPLRKPCPNCFVIIMKTTDERDRMYFLLDGLWRMQIFRRQLVGSVIPFLRVNEFTRTIIKFWAYINENEERVTRLMDVFESVDKIEKYTESYMKLLGKYKDVAYSKVFDLDKLNL</sequence>
<proteinExistence type="predicted"/>
<gene>
    <name evidence="1" type="ordered locus">Cycma_0241</name>
</gene>
<keyword evidence="2" id="KW-1185">Reference proteome</keyword>
<dbReference type="Proteomes" id="UP000001635">
    <property type="component" value="Chromosome"/>
</dbReference>
<organism evidence="1 2">
    <name type="scientific">Cyclobacterium marinum (strain ATCC 25205 / DSM 745 / LMG 13164 / NCIMB 1802)</name>
    <name type="common">Flectobacillus marinus</name>
    <dbReference type="NCBI Taxonomy" id="880070"/>
    <lineage>
        <taxon>Bacteria</taxon>
        <taxon>Pseudomonadati</taxon>
        <taxon>Bacteroidota</taxon>
        <taxon>Cytophagia</taxon>
        <taxon>Cytophagales</taxon>
        <taxon>Cyclobacteriaceae</taxon>
        <taxon>Cyclobacterium</taxon>
    </lineage>
</organism>
<accession>G0J382</accession>
<reference evidence="2" key="1">
    <citation type="submission" date="2011-07" db="EMBL/GenBank/DDBJ databases">
        <title>The complete genome of Cyclobacterium marinum DSM 745.</title>
        <authorList>
            <person name="Lucas S."/>
            <person name="Han J."/>
            <person name="Lapidus A."/>
            <person name="Bruce D."/>
            <person name="Goodwin L."/>
            <person name="Pitluck S."/>
            <person name="Peters L."/>
            <person name="Kyrpides N."/>
            <person name="Mavromatis K."/>
            <person name="Ivanova N."/>
            <person name="Ovchinnikova G."/>
            <person name="Chertkov O."/>
            <person name="Detter J.C."/>
            <person name="Tapia R."/>
            <person name="Han C."/>
            <person name="Land M."/>
            <person name="Hauser L."/>
            <person name="Markowitz V."/>
            <person name="Cheng J.-F."/>
            <person name="Hugenholtz P."/>
            <person name="Woyke T."/>
            <person name="Wu D."/>
            <person name="Tindall B."/>
            <person name="Schuetze A."/>
            <person name="Brambilla E."/>
            <person name="Klenk H.-P."/>
            <person name="Eisen J.A."/>
        </authorList>
    </citation>
    <scope>NUCLEOTIDE SEQUENCE [LARGE SCALE GENOMIC DNA]</scope>
    <source>
        <strain evidence="2">ATCC 25205 / DSM 745 / LMG 13164 / NCIMB 1802</strain>
    </source>
</reference>
<dbReference type="STRING" id="880070.Cycma_0241"/>
<dbReference type="Pfam" id="PF22105">
    <property type="entry name" value="DUF6943"/>
    <property type="match status" value="1"/>
</dbReference>
<dbReference type="OrthoDB" id="670969at2"/>
<dbReference type="InterPro" id="IPR054223">
    <property type="entry name" value="DUF6943"/>
</dbReference>